<proteinExistence type="predicted"/>
<evidence type="ECO:0000313" key="1">
    <source>
        <dbReference type="EMBL" id="GFE04269.1"/>
    </source>
</evidence>
<dbReference type="AlphaFoldDB" id="A0A640RZD1"/>
<reference evidence="1 2" key="1">
    <citation type="submission" date="2019-12" db="EMBL/GenBank/DDBJ databases">
        <title>Whole genome shotgun sequence of Streptomyces caniferus NBRC 15389.</title>
        <authorList>
            <person name="Ichikawa N."/>
            <person name="Kimura A."/>
            <person name="Kitahashi Y."/>
            <person name="Komaki H."/>
            <person name="Tamura T."/>
        </authorList>
    </citation>
    <scope>NUCLEOTIDE SEQUENCE [LARGE SCALE GENOMIC DNA]</scope>
    <source>
        <strain evidence="1 2">NBRC 15389</strain>
    </source>
</reference>
<comment type="caution">
    <text evidence="1">The sequence shown here is derived from an EMBL/GenBank/DDBJ whole genome shotgun (WGS) entry which is preliminary data.</text>
</comment>
<evidence type="ECO:0000313" key="2">
    <source>
        <dbReference type="Proteomes" id="UP000435837"/>
    </source>
</evidence>
<dbReference type="EMBL" id="BLIN01000002">
    <property type="protein sequence ID" value="GFE04269.1"/>
    <property type="molecule type" value="Genomic_DNA"/>
</dbReference>
<gene>
    <name evidence="1" type="ORF">Scani_05370</name>
</gene>
<dbReference type="Proteomes" id="UP000435837">
    <property type="component" value="Unassembled WGS sequence"/>
</dbReference>
<organism evidence="1 2">
    <name type="scientific">Streptomyces caniferus</name>
    <dbReference type="NCBI Taxonomy" id="285557"/>
    <lineage>
        <taxon>Bacteria</taxon>
        <taxon>Bacillati</taxon>
        <taxon>Actinomycetota</taxon>
        <taxon>Actinomycetes</taxon>
        <taxon>Kitasatosporales</taxon>
        <taxon>Streptomycetaceae</taxon>
        <taxon>Streptomyces</taxon>
    </lineage>
</organism>
<sequence length="105" mass="11943">MRWTCAAWAMEFLLRKKGDSQEVSRRGVAHGNGYRPRGLGGLPTFLAFPPWWLFAVARPLRFVCPAVVVCRRCARPLRFACPAVVVSRRCAWRRAGVRCAGLWVR</sequence>
<name>A0A640RZD1_9ACTN</name>
<protein>
    <submittedName>
        <fullName evidence="1">Uncharacterized protein</fullName>
    </submittedName>
</protein>
<accession>A0A640RZD1</accession>